<dbReference type="RefSeq" id="YP_009054968.1">
    <property type="nucleotide sequence ID" value="NC_024771.1"/>
</dbReference>
<protein>
    <recommendedName>
        <fullName evidence="2">Transcriptional regulator ICP22 homolog</fullName>
    </recommendedName>
</protein>
<organism evidence="5 6">
    <name type="scientific">Equid alphaherpesvirus 3</name>
    <dbReference type="NCBI Taxonomy" id="80341"/>
    <lineage>
        <taxon>Viruses</taxon>
        <taxon>Duplodnaviria</taxon>
        <taxon>Heunggongvirae</taxon>
        <taxon>Peploviricota</taxon>
        <taxon>Herviviricetes</taxon>
        <taxon>Herpesvirales</taxon>
        <taxon>Orthoherpesviridae</taxon>
        <taxon>Alphaherpesvirinae</taxon>
        <taxon>Varicellovirus</taxon>
        <taxon>Varicellovirus equidalpha3</taxon>
    </lineage>
</organism>
<feature type="region of interest" description="Disordered" evidence="4">
    <location>
        <begin position="202"/>
        <end position="355"/>
    </location>
</feature>
<dbReference type="KEGG" id="vg:20194375"/>
<dbReference type="GO" id="GO:0003677">
    <property type="term" value="F:DNA binding"/>
    <property type="evidence" value="ECO:0007669"/>
    <property type="project" value="InterPro"/>
</dbReference>
<gene>
    <name evidence="5" type="primary">ORF65</name>
</gene>
<evidence type="ECO:0000256" key="4">
    <source>
        <dbReference type="SAM" id="MobiDB-lite"/>
    </source>
</evidence>
<dbReference type="KEGG" id="vg:20194389"/>
<feature type="compositionally biased region" description="Acidic residues" evidence="4">
    <location>
        <begin position="232"/>
        <end position="250"/>
    </location>
</feature>
<dbReference type="RefSeq" id="YP_009054982.1">
    <property type="nucleotide sequence ID" value="NC_024771.1"/>
</dbReference>
<dbReference type="OrthoDB" id="16534at10239"/>
<dbReference type="Pfam" id="PF02479">
    <property type="entry name" value="Herpes_IE68"/>
    <property type="match status" value="1"/>
</dbReference>
<evidence type="ECO:0000313" key="6">
    <source>
        <dbReference type="Proteomes" id="UP000172799"/>
    </source>
</evidence>
<comment type="similarity">
    <text evidence="1">Belongs to the herpesviridae ICP22 family.</text>
</comment>
<keyword evidence="6" id="KW-1185">Reference proteome</keyword>
<name>A0A077B9F3_9ALPH</name>
<feature type="compositionally biased region" description="Low complexity" evidence="4">
    <location>
        <begin position="206"/>
        <end position="227"/>
    </location>
</feature>
<dbReference type="Proteomes" id="UP000172799">
    <property type="component" value="Segment"/>
</dbReference>
<feature type="compositionally biased region" description="Basic residues" evidence="4">
    <location>
        <begin position="338"/>
        <end position="355"/>
    </location>
</feature>
<keyword evidence="3" id="KW-0244">Early protein</keyword>
<evidence type="ECO:0000256" key="1">
    <source>
        <dbReference type="ARBA" id="ARBA00007003"/>
    </source>
</evidence>
<evidence type="ECO:0000256" key="2">
    <source>
        <dbReference type="ARBA" id="ARBA00021936"/>
    </source>
</evidence>
<dbReference type="GeneID" id="20194375"/>
<sequence length="355" mass="37648">MPRHGEPCEACDGSCRLRPRGAPASPLIPPLSPSPPRSGATAPSWRASLSPTPGSAPQCVRAPASLPGGADHPEYGDPVSPRALAPRLAGGPGAFCAPPWRADVNRLAARLNRLFRCIATSSLDVSRDSRALRRVALDFYAMGYMHQRPSRRCWEALLQLTPEQCLPLRATLRAINSEESYEQRFLDPPEPLAEPLFGEECDVSADEGSPSPSSASSSSAPSGDDGSVFSPDGEEEDSESESETESESDSDGGFGGVPDSRSTGRWTSGDSDEDPPSSPETPPVLRDAARARGRGSPPSSPETPPVLRDAARRAARGRPPFSPLPSSSPETPPVLRSAAKRKARGRGRPAKRARH</sequence>
<evidence type="ECO:0000256" key="3">
    <source>
        <dbReference type="ARBA" id="ARBA00022518"/>
    </source>
</evidence>
<accession>A0A077B9F3</accession>
<dbReference type="InterPro" id="IPR017956">
    <property type="entry name" value="AT_hook_DNA-bd_motif"/>
</dbReference>
<dbReference type="GO" id="GO:0010468">
    <property type="term" value="P:regulation of gene expression"/>
    <property type="evidence" value="ECO:0007669"/>
    <property type="project" value="InterPro"/>
</dbReference>
<evidence type="ECO:0000313" key="5">
    <source>
        <dbReference type="EMBL" id="AIL02982.1"/>
    </source>
</evidence>
<dbReference type="PRINTS" id="PR00929">
    <property type="entry name" value="ATHOOK"/>
</dbReference>
<dbReference type="EMBL" id="KM051845">
    <property type="protein sequence ID" value="AIL02982.1"/>
    <property type="molecule type" value="Genomic_DNA"/>
</dbReference>
<dbReference type="EMBL" id="KM051845">
    <property type="protein sequence ID" value="AIL02996.1"/>
    <property type="molecule type" value="Genomic_DNA"/>
</dbReference>
<reference evidence="5 6" key="1">
    <citation type="submission" date="2014-06" db="EMBL/GenBank/DDBJ databases">
        <title>Comparative genome analysis of equine alphaherpesviruses.</title>
        <authorList>
            <person name="Sijmons S."/>
            <person name="Vissani A."/>
            <person name="Silva Tordoya M."/>
            <person name="Muylkens B."/>
            <person name="Thiry E."/>
            <person name="Maes P."/>
            <person name="Matthijnssens J."/>
            <person name="Barrandeguy M."/>
            <person name="Van Ranst M."/>
        </authorList>
    </citation>
    <scope>NUCLEOTIDE SEQUENCE [LARGE SCALE GENOMIC DNA]</scope>
    <source>
        <strain evidence="5">AR/2007/C3A</strain>
    </source>
</reference>
<feature type="compositionally biased region" description="Pro residues" evidence="4">
    <location>
        <begin position="26"/>
        <end position="36"/>
    </location>
</feature>
<dbReference type="InterPro" id="IPR003403">
    <property type="entry name" value="IE68"/>
</dbReference>
<feature type="region of interest" description="Disordered" evidence="4">
    <location>
        <begin position="22"/>
        <end position="83"/>
    </location>
</feature>
<dbReference type="GeneID" id="20194389"/>
<proteinExistence type="inferred from homology"/>